<dbReference type="AlphaFoldDB" id="A0A6M3ISH9"/>
<gene>
    <name evidence="2" type="ORF">MM415B01106_0027</name>
</gene>
<evidence type="ECO:0000313" key="2">
    <source>
        <dbReference type="EMBL" id="QJA60520.1"/>
    </source>
</evidence>
<proteinExistence type="predicted"/>
<dbReference type="EMBL" id="MT141411">
    <property type="protein sequence ID" value="QJA60520.1"/>
    <property type="molecule type" value="Genomic_DNA"/>
</dbReference>
<protein>
    <submittedName>
        <fullName evidence="2">Uncharacterized protein</fullName>
    </submittedName>
</protein>
<sequence length="99" mass="11504">MLNNNQKQAFDRIRRFIHDEAHDCANLVQLIDMMFAKDDGIDEDCHYICCFLRPYLAARMDMGKKAMDLIYSLELREGGDADEEKLPPAPTVPEKARYH</sequence>
<organism evidence="2">
    <name type="scientific">viral metagenome</name>
    <dbReference type="NCBI Taxonomy" id="1070528"/>
    <lineage>
        <taxon>unclassified sequences</taxon>
        <taxon>metagenomes</taxon>
        <taxon>organismal metagenomes</taxon>
    </lineage>
</organism>
<feature type="region of interest" description="Disordered" evidence="1">
    <location>
        <begin position="80"/>
        <end position="99"/>
    </location>
</feature>
<accession>A0A6M3ISH9</accession>
<name>A0A6M3ISH9_9ZZZZ</name>
<reference evidence="2" key="1">
    <citation type="submission" date="2020-03" db="EMBL/GenBank/DDBJ databases">
        <title>The deep terrestrial virosphere.</title>
        <authorList>
            <person name="Holmfeldt K."/>
            <person name="Nilsson E."/>
            <person name="Simone D."/>
            <person name="Lopez-Fernandez M."/>
            <person name="Wu X."/>
            <person name="de Brujin I."/>
            <person name="Lundin D."/>
            <person name="Andersson A."/>
            <person name="Bertilsson S."/>
            <person name="Dopson M."/>
        </authorList>
    </citation>
    <scope>NUCLEOTIDE SEQUENCE</scope>
    <source>
        <strain evidence="2">MM415B01106</strain>
    </source>
</reference>
<evidence type="ECO:0000256" key="1">
    <source>
        <dbReference type="SAM" id="MobiDB-lite"/>
    </source>
</evidence>